<dbReference type="RefSeq" id="WP_380751150.1">
    <property type="nucleotide sequence ID" value="NZ_JBHULT010000008.1"/>
</dbReference>
<proteinExistence type="predicted"/>
<name>A0ABW5IYC6_9FLAO</name>
<feature type="transmembrane region" description="Helical" evidence="2">
    <location>
        <begin position="292"/>
        <end position="316"/>
    </location>
</feature>
<reference evidence="4" key="1">
    <citation type="journal article" date="2019" name="Int. J. Syst. Evol. Microbiol.">
        <title>The Global Catalogue of Microorganisms (GCM) 10K type strain sequencing project: providing services to taxonomists for standard genome sequencing and annotation.</title>
        <authorList>
            <consortium name="The Broad Institute Genomics Platform"/>
            <consortium name="The Broad Institute Genome Sequencing Center for Infectious Disease"/>
            <person name="Wu L."/>
            <person name="Ma J."/>
        </authorList>
    </citation>
    <scope>NUCLEOTIDE SEQUENCE [LARGE SCALE GENOMIC DNA]</scope>
    <source>
        <strain evidence="4">KCTC 42585</strain>
    </source>
</reference>
<feature type="transmembrane region" description="Helical" evidence="2">
    <location>
        <begin position="328"/>
        <end position="351"/>
    </location>
</feature>
<feature type="transmembrane region" description="Helical" evidence="2">
    <location>
        <begin position="12"/>
        <end position="33"/>
    </location>
</feature>
<evidence type="ECO:0000256" key="1">
    <source>
        <dbReference type="SAM" id="Coils"/>
    </source>
</evidence>
<evidence type="ECO:0000256" key="2">
    <source>
        <dbReference type="SAM" id="Phobius"/>
    </source>
</evidence>
<evidence type="ECO:0000313" key="4">
    <source>
        <dbReference type="Proteomes" id="UP001597468"/>
    </source>
</evidence>
<feature type="transmembrane region" description="Helical" evidence="2">
    <location>
        <begin position="134"/>
        <end position="153"/>
    </location>
</feature>
<keyword evidence="2" id="KW-0472">Membrane</keyword>
<protein>
    <submittedName>
        <fullName evidence="3">Uncharacterized protein</fullName>
    </submittedName>
</protein>
<organism evidence="3 4">
    <name type="scientific">Salinimicrobium flavum</name>
    <dbReference type="NCBI Taxonomy" id="1737065"/>
    <lineage>
        <taxon>Bacteria</taxon>
        <taxon>Pseudomonadati</taxon>
        <taxon>Bacteroidota</taxon>
        <taxon>Flavobacteriia</taxon>
        <taxon>Flavobacteriales</taxon>
        <taxon>Flavobacteriaceae</taxon>
        <taxon>Salinimicrobium</taxon>
    </lineage>
</organism>
<keyword evidence="1" id="KW-0175">Coiled coil</keyword>
<keyword evidence="2" id="KW-0812">Transmembrane</keyword>
<feature type="transmembrane region" description="Helical" evidence="2">
    <location>
        <begin position="258"/>
        <end position="280"/>
    </location>
</feature>
<accession>A0ABW5IYC6</accession>
<dbReference type="EMBL" id="JBHULT010000008">
    <property type="protein sequence ID" value="MFD2517953.1"/>
    <property type="molecule type" value="Genomic_DNA"/>
</dbReference>
<sequence length="463" mass="53864">MPHISVKTGIGVVLFLALIFPFIFLGGFTQLLMDDYCRAGISLADYPGQVVLWFAEHNGRYINALMALLPVYTLSVYRIVLISLMVTLFCAFVYLMQFLFKRYGLSDSSDSPLLLAVVSFIAMIALLPSLDEFFYWYAAAIVYEVSGIFLIFLFTELLNFWFKGRLNFYRLGILTILINGNSELVIGITNLLLLSTLIFHYIRTRNFDFRLFLLNLISWVSTLLLIYAPGMTQRQNQFTYGGDLWGSAKVALFYGTKFIGVSMFSLTQILFYLFTFFFLWKLKKGFKKKLNPINPIILGILSYISVLSMVFIMYYAMGTFKSYGQWRAFNLLRLITFILFVVNIFNLVCFLKEKEINLRIPKYLNSLILVGFIFSLSQNKNYIALHEGFLSKDYLHLKKEMKKRENQIQNAEGEVIELQSISNTFFLNSGDEEIRKEEWVRKCYIKYLNMKYDKGFSDVKFKN</sequence>
<feature type="transmembrane region" description="Helical" evidence="2">
    <location>
        <begin position="76"/>
        <end position="100"/>
    </location>
</feature>
<evidence type="ECO:0000313" key="3">
    <source>
        <dbReference type="EMBL" id="MFD2517953.1"/>
    </source>
</evidence>
<keyword evidence="2" id="KW-1133">Transmembrane helix</keyword>
<feature type="transmembrane region" description="Helical" evidence="2">
    <location>
        <begin position="112"/>
        <end position="128"/>
    </location>
</feature>
<dbReference type="Proteomes" id="UP001597468">
    <property type="component" value="Unassembled WGS sequence"/>
</dbReference>
<gene>
    <name evidence="3" type="ORF">ACFSTG_08620</name>
</gene>
<keyword evidence="4" id="KW-1185">Reference proteome</keyword>
<comment type="caution">
    <text evidence="3">The sequence shown here is derived from an EMBL/GenBank/DDBJ whole genome shotgun (WGS) entry which is preliminary data.</text>
</comment>
<feature type="transmembrane region" description="Helical" evidence="2">
    <location>
        <begin position="209"/>
        <end position="228"/>
    </location>
</feature>
<feature type="coiled-coil region" evidence="1">
    <location>
        <begin position="394"/>
        <end position="421"/>
    </location>
</feature>
<feature type="transmembrane region" description="Helical" evidence="2">
    <location>
        <begin position="363"/>
        <end position="379"/>
    </location>
</feature>